<dbReference type="Proteomes" id="UP000295210">
    <property type="component" value="Unassembled WGS sequence"/>
</dbReference>
<reference evidence="1 2" key="1">
    <citation type="submission" date="2019-03" db="EMBL/GenBank/DDBJ databases">
        <title>Genomic Encyclopedia of Type Strains, Phase IV (KMG-IV): sequencing the most valuable type-strain genomes for metagenomic binning, comparative biology and taxonomic classification.</title>
        <authorList>
            <person name="Goeker M."/>
        </authorList>
    </citation>
    <scope>NUCLEOTIDE SEQUENCE [LARGE SCALE GENOMIC DNA]</scope>
    <source>
        <strain evidence="1 2">DSM 103428</strain>
    </source>
</reference>
<name>A0A4R1L4E8_9BACT</name>
<accession>A0A4R1L4E8</accession>
<dbReference type="RefSeq" id="WP_131997342.1">
    <property type="nucleotide sequence ID" value="NZ_SMGK01000004.1"/>
</dbReference>
<dbReference type="EMBL" id="SMGK01000004">
    <property type="protein sequence ID" value="TCK71977.1"/>
    <property type="molecule type" value="Genomic_DNA"/>
</dbReference>
<evidence type="ECO:0000313" key="1">
    <source>
        <dbReference type="EMBL" id="TCK71977.1"/>
    </source>
</evidence>
<protein>
    <submittedName>
        <fullName evidence="1">Uncharacterized protein</fullName>
    </submittedName>
</protein>
<dbReference type="OrthoDB" id="114455at2"/>
<sequence>MSTNAIFTSTPPITRRVRAYFAPVNRAAAQPTIFDPSLSGDFDLDAPPSPWIDLGWIENFTRKTASKITPLNLGSPGMAQVQVRDVVGATVACRFKTWGKLSMALAAASEHMNLIIPAANGTANGSGSKGLAAVSLQSGSTATFLAMTPTDAATFAPGALVAIDEDYTGQTGFVGSGVSAAYVQSSASVNNDPDYLRRVTFNVARVASVSSSGLQLSQPLIAGAPAAGMKVQTLAGFVDREGGSFFQEWSALFVMPGEQGERICFHYPRLQAMAGPQEMVEKLLLPVERVALDAAFRALPVTDLNDGQQVVCFRSFLPAAAMPA</sequence>
<comment type="caution">
    <text evidence="1">The sequence shown here is derived from an EMBL/GenBank/DDBJ whole genome shotgun (WGS) entry which is preliminary data.</text>
</comment>
<dbReference type="AlphaFoldDB" id="A0A4R1L4E8"/>
<gene>
    <name evidence="1" type="ORF">C7378_2601</name>
</gene>
<evidence type="ECO:0000313" key="2">
    <source>
        <dbReference type="Proteomes" id="UP000295210"/>
    </source>
</evidence>
<proteinExistence type="predicted"/>
<organism evidence="1 2">
    <name type="scientific">Acidipila rosea</name>
    <dbReference type="NCBI Taxonomy" id="768535"/>
    <lineage>
        <taxon>Bacteria</taxon>
        <taxon>Pseudomonadati</taxon>
        <taxon>Acidobacteriota</taxon>
        <taxon>Terriglobia</taxon>
        <taxon>Terriglobales</taxon>
        <taxon>Acidobacteriaceae</taxon>
        <taxon>Acidipila</taxon>
    </lineage>
</organism>
<keyword evidence="2" id="KW-1185">Reference proteome</keyword>